<reference evidence="1 2" key="1">
    <citation type="submission" date="2024-10" db="EMBL/GenBank/DDBJ databases">
        <title>The Natural Products Discovery Center: Release of the First 8490 Sequenced Strains for Exploring Actinobacteria Biosynthetic Diversity.</title>
        <authorList>
            <person name="Kalkreuter E."/>
            <person name="Kautsar S.A."/>
            <person name="Yang D."/>
            <person name="Bader C.D."/>
            <person name="Teijaro C.N."/>
            <person name="Fluegel L."/>
            <person name="Davis C.M."/>
            <person name="Simpson J.R."/>
            <person name="Lauterbach L."/>
            <person name="Steele A.D."/>
            <person name="Gui C."/>
            <person name="Meng S."/>
            <person name="Li G."/>
            <person name="Viehrig K."/>
            <person name="Ye F."/>
            <person name="Su P."/>
            <person name="Kiefer A.F."/>
            <person name="Nichols A."/>
            <person name="Cepeda A.J."/>
            <person name="Yan W."/>
            <person name="Fan B."/>
            <person name="Jiang Y."/>
            <person name="Adhikari A."/>
            <person name="Zheng C.-J."/>
            <person name="Schuster L."/>
            <person name="Cowan T.M."/>
            <person name="Smanski M.J."/>
            <person name="Chevrette M.G."/>
            <person name="De Carvalho L.P.S."/>
            <person name="Shen B."/>
        </authorList>
    </citation>
    <scope>NUCLEOTIDE SEQUENCE [LARGE SCALE GENOMIC DNA]</scope>
    <source>
        <strain evidence="1 2">NPDC002173</strain>
    </source>
</reference>
<evidence type="ECO:0000313" key="2">
    <source>
        <dbReference type="Proteomes" id="UP001602013"/>
    </source>
</evidence>
<gene>
    <name evidence="1" type="ORF">ACFYXI_41135</name>
</gene>
<dbReference type="RefSeq" id="WP_387418153.1">
    <property type="nucleotide sequence ID" value="NZ_JBIASD010000061.1"/>
</dbReference>
<dbReference type="Proteomes" id="UP001602013">
    <property type="component" value="Unassembled WGS sequence"/>
</dbReference>
<sequence length="86" mass="8753">MRRVGGEGAGRADGGRVVEGRLELLQQGGDLLVGLLGGFGQVPGVPFGAVGEAGGEFGVGAAGKPEQREQAERLLDLTLDGLRVVR</sequence>
<comment type="caution">
    <text evidence="1">The sequence shown here is derived from an EMBL/GenBank/DDBJ whole genome shotgun (WGS) entry which is preliminary data.</text>
</comment>
<dbReference type="EMBL" id="JBIASD010000061">
    <property type="protein sequence ID" value="MFF3672004.1"/>
    <property type="molecule type" value="Genomic_DNA"/>
</dbReference>
<accession>A0ABW6T3Z3</accession>
<proteinExistence type="predicted"/>
<evidence type="ECO:0000313" key="1">
    <source>
        <dbReference type="EMBL" id="MFF3672004.1"/>
    </source>
</evidence>
<protein>
    <submittedName>
        <fullName evidence="1">Uncharacterized protein</fullName>
    </submittedName>
</protein>
<name>A0ABW6T3Z3_9ACTN</name>
<keyword evidence="2" id="KW-1185">Reference proteome</keyword>
<organism evidence="1 2">
    <name type="scientific">Microtetraspora malaysiensis</name>
    <dbReference type="NCBI Taxonomy" id="161358"/>
    <lineage>
        <taxon>Bacteria</taxon>
        <taxon>Bacillati</taxon>
        <taxon>Actinomycetota</taxon>
        <taxon>Actinomycetes</taxon>
        <taxon>Streptosporangiales</taxon>
        <taxon>Streptosporangiaceae</taxon>
        <taxon>Microtetraspora</taxon>
    </lineage>
</organism>